<feature type="compositionally biased region" description="Low complexity" evidence="6">
    <location>
        <begin position="354"/>
        <end position="375"/>
    </location>
</feature>
<organism evidence="8 9">
    <name type="scientific">Sorangium cellulosum</name>
    <name type="common">Polyangium cellulosum</name>
    <dbReference type="NCBI Taxonomy" id="56"/>
    <lineage>
        <taxon>Bacteria</taxon>
        <taxon>Pseudomonadati</taxon>
        <taxon>Myxococcota</taxon>
        <taxon>Polyangia</taxon>
        <taxon>Polyangiales</taxon>
        <taxon>Polyangiaceae</taxon>
        <taxon>Sorangium</taxon>
    </lineage>
</organism>
<keyword evidence="3" id="KW-0418">Kinase</keyword>
<dbReference type="PROSITE" id="PS50011">
    <property type="entry name" value="PROTEIN_KINASE_DOM"/>
    <property type="match status" value="1"/>
</dbReference>
<dbReference type="PANTHER" id="PTHR43289">
    <property type="entry name" value="MITOGEN-ACTIVATED PROTEIN KINASE KINASE KINASE 20-RELATED"/>
    <property type="match status" value="1"/>
</dbReference>
<dbReference type="SUPFAM" id="SSF52540">
    <property type="entry name" value="P-loop containing nucleoside triphosphate hydrolases"/>
    <property type="match status" value="1"/>
</dbReference>
<dbReference type="InterPro" id="IPR003593">
    <property type="entry name" value="AAA+_ATPase"/>
</dbReference>
<dbReference type="PROSITE" id="PS00107">
    <property type="entry name" value="PROTEIN_KINASE_ATP"/>
    <property type="match status" value="1"/>
</dbReference>
<dbReference type="EMBL" id="JEME01001811">
    <property type="protein sequence ID" value="KYG06037.1"/>
    <property type="molecule type" value="Genomic_DNA"/>
</dbReference>
<dbReference type="Gene3D" id="1.10.510.10">
    <property type="entry name" value="Transferase(Phosphotransferase) domain 1"/>
    <property type="match status" value="1"/>
</dbReference>
<dbReference type="SMART" id="SM00382">
    <property type="entry name" value="AAA"/>
    <property type="match status" value="1"/>
</dbReference>
<feature type="region of interest" description="Disordered" evidence="6">
    <location>
        <begin position="331"/>
        <end position="399"/>
    </location>
</feature>
<dbReference type="InterPro" id="IPR008271">
    <property type="entry name" value="Ser/Thr_kinase_AS"/>
</dbReference>
<dbReference type="PANTHER" id="PTHR43289:SF6">
    <property type="entry name" value="SERINE_THREONINE-PROTEIN KINASE NEKL-3"/>
    <property type="match status" value="1"/>
</dbReference>
<sequence length="1123" mass="119944">MPGGRGAAVLAASILGDRFGRAAPERSEAPMMPAAVRAGRELDGKYRLVRPIGRGGMGQVWEAFHTDLERRVAVKILTPESIAHPNTLRRFEIEARALARIRSPHVVDVYDVGVEGDLRYLVMELLEGEDLGLALCRRPRLSLAEARAVFTPVLQALNAAHARGIVHRDLKPSNIFIARTDGGAVVKLLDFGIAKLEEPSGPPTSTLAGIVMGSPLFMSPEQISSLRDLDHRSDLFSLGAVIYRALTGVQPFAPNAQALGEVILAIASTEPRPPSTFTDLGADVDAFFAKALAKDRTHRFGNADEMLEAFLALTDGAPAIDLRTLLAAPKAAPQDARPSPSLELADPPPPTGPADPAQALARAAGDTGPDTTPGETFPPAPAACPELFADDDTDPCSVPTLQAARHAPLRAISAAPAAAPAPPPDPWLALGAVLPGTLSQHAGSITRFLSALFGRCARESAHVAQLFEPSFHAPGHYRFFAVFLIGSAQPGRLATQTFVLQSRSLEEHLDRLDKGARKVVLAIGDSFELGAGVRQRIFAMYRAHNALVVPVHVARLRAVADDRNALELFREGLSDFNALPDPFAVNARAVDPTSLFGMRALLGDLLRALERPALVSIYGPPGCGKTSLVEMARGELLDARLARVRCVELPSPSIEAAAREIARALGDEGPAGAEVGERIALAARAARDQAAGQRALLVLEDADVILKPLEGPDEGERAAAQRLWTAFGRACDGGLLSVVVTSLSGFVLGDAKIAGWVNPLANQVHALPIPPLTPADVQKMLAELGMQINVRFDAQALGYAHEVTAGNVYAVRKLCGYVVSRRRRSAPHGPLDEVRIEKRHLVEGARDLAAIGETFNTSVLPWLDATERLVLEAVATRQPRNVRGVQQALSGQDAGAVAAALDRLRRIGLVERRGDRERVAIPLLADWTRNNLQPTPGEATQRREQQVRTLAVGCSITLLLLGGFALWSRPREAAWDAGGCRYEIDYPGRAAPGVEIKLYAFRTCAGPPGDTEVRLRARAGTLAQLGAHKAPSLLLHDRDLPDWQQQEISAVLSGLGRSRFELDVLVGGATGETLTVDHDWLASVPELARKLIAAASAIPAAMAALLAYGDEIAALVRRLFGRR</sequence>
<name>A0A150TN75_SORCE</name>
<dbReference type="Pfam" id="PF13401">
    <property type="entry name" value="AAA_22"/>
    <property type="match status" value="1"/>
</dbReference>
<accession>A0A150TN75</accession>
<evidence type="ECO:0000313" key="9">
    <source>
        <dbReference type="Proteomes" id="UP000075502"/>
    </source>
</evidence>
<evidence type="ECO:0000256" key="4">
    <source>
        <dbReference type="ARBA" id="ARBA00022840"/>
    </source>
</evidence>
<dbReference type="InterPro" id="IPR017441">
    <property type="entry name" value="Protein_kinase_ATP_BS"/>
</dbReference>
<evidence type="ECO:0000256" key="3">
    <source>
        <dbReference type="ARBA" id="ARBA00022777"/>
    </source>
</evidence>
<dbReference type="Pfam" id="PF00069">
    <property type="entry name" value="Pkinase"/>
    <property type="match status" value="1"/>
</dbReference>
<dbReference type="PROSITE" id="PS00108">
    <property type="entry name" value="PROTEIN_KINASE_ST"/>
    <property type="match status" value="1"/>
</dbReference>
<comment type="caution">
    <text evidence="8">The sequence shown here is derived from an EMBL/GenBank/DDBJ whole genome shotgun (WGS) entry which is preliminary data.</text>
</comment>
<evidence type="ECO:0000256" key="2">
    <source>
        <dbReference type="ARBA" id="ARBA00022741"/>
    </source>
</evidence>
<gene>
    <name evidence="8" type="ORF">BE21_37175</name>
</gene>
<feature type="domain" description="Protein kinase" evidence="7">
    <location>
        <begin position="46"/>
        <end position="311"/>
    </location>
</feature>
<keyword evidence="4 5" id="KW-0067">ATP-binding</keyword>
<dbReference type="InterPro" id="IPR027417">
    <property type="entry name" value="P-loop_NTPase"/>
</dbReference>
<dbReference type="CDD" id="cd14014">
    <property type="entry name" value="STKc_PknB_like"/>
    <property type="match status" value="1"/>
</dbReference>
<keyword evidence="1" id="KW-0808">Transferase</keyword>
<reference evidence="8 9" key="1">
    <citation type="submission" date="2014-02" db="EMBL/GenBank/DDBJ databases">
        <title>The small core and large imbalanced accessory genome model reveals a collaborative survival strategy of Sorangium cellulosum strains in nature.</title>
        <authorList>
            <person name="Han K."/>
            <person name="Peng R."/>
            <person name="Blom J."/>
            <person name="Li Y.-Z."/>
        </authorList>
    </citation>
    <scope>NUCLEOTIDE SEQUENCE [LARGE SCALE GENOMIC DNA]</scope>
    <source>
        <strain evidence="8 9">So0007-03</strain>
    </source>
</reference>
<dbReference type="GO" id="GO:0005524">
    <property type="term" value="F:ATP binding"/>
    <property type="evidence" value="ECO:0007669"/>
    <property type="project" value="UniProtKB-UniRule"/>
</dbReference>
<dbReference type="Proteomes" id="UP000075502">
    <property type="component" value="Unassembled WGS sequence"/>
</dbReference>
<dbReference type="InterPro" id="IPR011009">
    <property type="entry name" value="Kinase-like_dom_sf"/>
</dbReference>
<evidence type="ECO:0000256" key="1">
    <source>
        <dbReference type="ARBA" id="ARBA00022679"/>
    </source>
</evidence>
<dbReference type="SMART" id="SM00220">
    <property type="entry name" value="S_TKc"/>
    <property type="match status" value="1"/>
</dbReference>
<keyword evidence="2 5" id="KW-0547">Nucleotide-binding</keyword>
<proteinExistence type="predicted"/>
<feature type="binding site" evidence="5">
    <location>
        <position position="75"/>
    </location>
    <ligand>
        <name>ATP</name>
        <dbReference type="ChEBI" id="CHEBI:30616"/>
    </ligand>
</feature>
<dbReference type="GO" id="GO:0004674">
    <property type="term" value="F:protein serine/threonine kinase activity"/>
    <property type="evidence" value="ECO:0007669"/>
    <property type="project" value="TreeGrafter"/>
</dbReference>
<evidence type="ECO:0000259" key="7">
    <source>
        <dbReference type="PROSITE" id="PS50011"/>
    </source>
</evidence>
<dbReference type="InterPro" id="IPR049945">
    <property type="entry name" value="AAA_22"/>
</dbReference>
<evidence type="ECO:0000313" key="8">
    <source>
        <dbReference type="EMBL" id="KYG06037.1"/>
    </source>
</evidence>
<protein>
    <recommendedName>
        <fullName evidence="7">Protein kinase domain-containing protein</fullName>
    </recommendedName>
</protein>
<dbReference type="Gene3D" id="3.30.200.20">
    <property type="entry name" value="Phosphorylase Kinase, domain 1"/>
    <property type="match status" value="1"/>
</dbReference>
<dbReference type="InterPro" id="IPR000719">
    <property type="entry name" value="Prot_kinase_dom"/>
</dbReference>
<dbReference type="SUPFAM" id="SSF56112">
    <property type="entry name" value="Protein kinase-like (PK-like)"/>
    <property type="match status" value="1"/>
</dbReference>
<dbReference type="AlphaFoldDB" id="A0A150TN75"/>
<evidence type="ECO:0000256" key="6">
    <source>
        <dbReference type="SAM" id="MobiDB-lite"/>
    </source>
</evidence>
<dbReference type="Gene3D" id="3.40.50.300">
    <property type="entry name" value="P-loop containing nucleotide triphosphate hydrolases"/>
    <property type="match status" value="1"/>
</dbReference>
<dbReference type="GO" id="GO:0016887">
    <property type="term" value="F:ATP hydrolysis activity"/>
    <property type="evidence" value="ECO:0007669"/>
    <property type="project" value="InterPro"/>
</dbReference>
<evidence type="ECO:0000256" key="5">
    <source>
        <dbReference type="PROSITE-ProRule" id="PRU10141"/>
    </source>
</evidence>